<dbReference type="InterPro" id="IPR020339">
    <property type="entry name" value="C20orf85-like"/>
</dbReference>
<dbReference type="AlphaFoldDB" id="A0A8S0YZV4"/>
<dbReference type="Proteomes" id="UP000494106">
    <property type="component" value="Unassembled WGS sequence"/>
</dbReference>
<sequence length="130" mass="15380">MARAADKERVSKYDPNTEAFQMRAQWKKTDNCRKQWFERWSWLLDERKETLAESDAIRQEAADALHRVFVKDEIAKSLKPVPVTGNRVIGWLASRPDCQLEIYTSWLARPPQRLPDTWDYHDYTGKPEQT</sequence>
<protein>
    <submittedName>
        <fullName evidence="1">Uncharacterized protein</fullName>
    </submittedName>
</protein>
<comment type="caution">
    <text evidence="1">The sequence shown here is derived from an EMBL/GenBank/DDBJ whole genome shotgun (WGS) entry which is preliminary data.</text>
</comment>
<accession>A0A8S0YZV4</accession>
<organism evidence="1 2">
    <name type="scientific">Arctia plantaginis</name>
    <name type="common">Wood tiger moth</name>
    <name type="synonym">Phalaena plantaginis</name>
    <dbReference type="NCBI Taxonomy" id="874455"/>
    <lineage>
        <taxon>Eukaryota</taxon>
        <taxon>Metazoa</taxon>
        <taxon>Ecdysozoa</taxon>
        <taxon>Arthropoda</taxon>
        <taxon>Hexapoda</taxon>
        <taxon>Insecta</taxon>
        <taxon>Pterygota</taxon>
        <taxon>Neoptera</taxon>
        <taxon>Endopterygota</taxon>
        <taxon>Lepidoptera</taxon>
        <taxon>Glossata</taxon>
        <taxon>Ditrysia</taxon>
        <taxon>Noctuoidea</taxon>
        <taxon>Erebidae</taxon>
        <taxon>Arctiinae</taxon>
        <taxon>Arctia</taxon>
    </lineage>
</organism>
<evidence type="ECO:0000313" key="1">
    <source>
        <dbReference type="EMBL" id="CAB3225147.1"/>
    </source>
</evidence>
<dbReference type="Pfam" id="PF14945">
    <property type="entry name" value="LLC1"/>
    <property type="match status" value="1"/>
</dbReference>
<gene>
    <name evidence="1" type="ORF">APLA_LOCUS2374</name>
</gene>
<keyword evidence="2" id="KW-1185">Reference proteome</keyword>
<dbReference type="OrthoDB" id="10031946at2759"/>
<reference evidence="1 2" key="1">
    <citation type="submission" date="2020-04" db="EMBL/GenBank/DDBJ databases">
        <authorList>
            <person name="Wallbank WR R."/>
            <person name="Pardo Diaz C."/>
            <person name="Kozak K."/>
            <person name="Martin S."/>
            <person name="Jiggins C."/>
            <person name="Moest M."/>
            <person name="Warren A I."/>
            <person name="Byers J.R.P. K."/>
            <person name="Montejo-Kovacevich G."/>
            <person name="Yen C E."/>
        </authorList>
    </citation>
    <scope>NUCLEOTIDE SEQUENCE [LARGE SCALE GENOMIC DNA]</scope>
</reference>
<dbReference type="EMBL" id="CADEBC010000205">
    <property type="protein sequence ID" value="CAB3225147.1"/>
    <property type="molecule type" value="Genomic_DNA"/>
</dbReference>
<name>A0A8S0YZV4_ARCPL</name>
<proteinExistence type="predicted"/>
<evidence type="ECO:0000313" key="2">
    <source>
        <dbReference type="Proteomes" id="UP000494106"/>
    </source>
</evidence>